<dbReference type="InterPro" id="IPR023393">
    <property type="entry name" value="START-like_dom_sf"/>
</dbReference>
<comment type="caution">
    <text evidence="4">The sequence shown here is derived from an EMBL/GenBank/DDBJ whole genome shotgun (WGS) entry which is preliminary data.</text>
</comment>
<evidence type="ECO:0000256" key="1">
    <source>
        <dbReference type="ARBA" id="ARBA00009744"/>
    </source>
</evidence>
<sequence length="161" mass="17986">MMFGQLSHELEVNVLASEAWEIYGTLGISKLLVEDGSAFEKIEVLEGDGGNGTILKKKFMPGSHGFTVHKEKFTKLDNEKRMKELEVIGEGYLDLGFTLFRVRFEIIEKDNDSCIIKSTIEYDVKEVAVANTSYANTDLVAKIAKVTKNYLIKNKATENAA</sequence>
<organism evidence="4 5">
    <name type="scientific">Quercus suber</name>
    <name type="common">Cork oak</name>
    <dbReference type="NCBI Taxonomy" id="58331"/>
    <lineage>
        <taxon>Eukaryota</taxon>
        <taxon>Viridiplantae</taxon>
        <taxon>Streptophyta</taxon>
        <taxon>Embryophyta</taxon>
        <taxon>Tracheophyta</taxon>
        <taxon>Spermatophyta</taxon>
        <taxon>Magnoliopsida</taxon>
        <taxon>eudicotyledons</taxon>
        <taxon>Gunneridae</taxon>
        <taxon>Pentapetalae</taxon>
        <taxon>rosids</taxon>
        <taxon>fabids</taxon>
        <taxon>Fagales</taxon>
        <taxon>Fagaceae</taxon>
        <taxon>Quercus</taxon>
    </lineage>
</organism>
<dbReference type="Gene3D" id="3.30.530.20">
    <property type="match status" value="1"/>
</dbReference>
<dbReference type="PANTHER" id="PTHR31213">
    <property type="entry name" value="OS08G0374000 PROTEIN-RELATED"/>
    <property type="match status" value="1"/>
</dbReference>
<evidence type="ECO:0000313" key="4">
    <source>
        <dbReference type="EMBL" id="KAK7847540.1"/>
    </source>
</evidence>
<dbReference type="PANTHER" id="PTHR31213:SF19">
    <property type="entry name" value="BET V I_MAJOR LATEX PROTEIN DOMAIN-CONTAINING PROTEIN"/>
    <property type="match status" value="1"/>
</dbReference>
<dbReference type="GO" id="GO:0010427">
    <property type="term" value="F:abscisic acid binding"/>
    <property type="evidence" value="ECO:0007669"/>
    <property type="project" value="TreeGrafter"/>
</dbReference>
<evidence type="ECO:0000259" key="3">
    <source>
        <dbReference type="Pfam" id="PF00407"/>
    </source>
</evidence>
<dbReference type="GO" id="GO:0006952">
    <property type="term" value="P:defense response"/>
    <property type="evidence" value="ECO:0007669"/>
    <property type="project" value="InterPro"/>
</dbReference>
<dbReference type="Proteomes" id="UP000237347">
    <property type="component" value="Unassembled WGS sequence"/>
</dbReference>
<protein>
    <submittedName>
        <fullName evidence="4">S-norcoclaurine synthase 2</fullName>
    </submittedName>
</protein>
<proteinExistence type="inferred from homology"/>
<name>A0AAW0L850_QUESU</name>
<dbReference type="EMBL" id="PKMF04000140">
    <property type="protein sequence ID" value="KAK7847540.1"/>
    <property type="molecule type" value="Genomic_DNA"/>
</dbReference>
<evidence type="ECO:0000256" key="2">
    <source>
        <dbReference type="ARBA" id="ARBA00022589"/>
    </source>
</evidence>
<keyword evidence="5" id="KW-1185">Reference proteome</keyword>
<dbReference type="AlphaFoldDB" id="A0AAW0L850"/>
<dbReference type="SUPFAM" id="SSF55961">
    <property type="entry name" value="Bet v1-like"/>
    <property type="match status" value="1"/>
</dbReference>
<dbReference type="GO" id="GO:0005634">
    <property type="term" value="C:nucleus"/>
    <property type="evidence" value="ECO:0007669"/>
    <property type="project" value="TreeGrafter"/>
</dbReference>
<dbReference type="InterPro" id="IPR000916">
    <property type="entry name" value="Bet_v_I/MLP"/>
</dbReference>
<dbReference type="GO" id="GO:0009738">
    <property type="term" value="P:abscisic acid-activated signaling pathway"/>
    <property type="evidence" value="ECO:0007669"/>
    <property type="project" value="TreeGrafter"/>
</dbReference>
<evidence type="ECO:0000313" key="5">
    <source>
        <dbReference type="Proteomes" id="UP000237347"/>
    </source>
</evidence>
<dbReference type="Pfam" id="PF00407">
    <property type="entry name" value="Bet_v_1"/>
    <property type="match status" value="1"/>
</dbReference>
<dbReference type="InterPro" id="IPR050279">
    <property type="entry name" value="Plant_def-hormone_signal"/>
</dbReference>
<dbReference type="GO" id="GO:0009820">
    <property type="term" value="P:alkaloid metabolic process"/>
    <property type="evidence" value="ECO:0007669"/>
    <property type="project" value="UniProtKB-KW"/>
</dbReference>
<dbReference type="GO" id="GO:0005737">
    <property type="term" value="C:cytoplasm"/>
    <property type="evidence" value="ECO:0007669"/>
    <property type="project" value="TreeGrafter"/>
</dbReference>
<gene>
    <name evidence="4" type="primary">NCS2_5</name>
    <name evidence="4" type="ORF">CFP56_006516</name>
</gene>
<dbReference type="GO" id="GO:0004864">
    <property type="term" value="F:protein phosphatase inhibitor activity"/>
    <property type="evidence" value="ECO:0007669"/>
    <property type="project" value="TreeGrafter"/>
</dbReference>
<feature type="domain" description="Bet v I/Major latex protein" evidence="3">
    <location>
        <begin position="2"/>
        <end position="153"/>
    </location>
</feature>
<comment type="similarity">
    <text evidence="1">Belongs to the BetVI family.</text>
</comment>
<dbReference type="GO" id="GO:0038023">
    <property type="term" value="F:signaling receptor activity"/>
    <property type="evidence" value="ECO:0007669"/>
    <property type="project" value="TreeGrafter"/>
</dbReference>
<dbReference type="CDD" id="cd07816">
    <property type="entry name" value="Bet_v1-like"/>
    <property type="match status" value="1"/>
</dbReference>
<keyword evidence="2" id="KW-0017">Alkaloid metabolism</keyword>
<accession>A0AAW0L850</accession>
<reference evidence="4 5" key="1">
    <citation type="journal article" date="2018" name="Sci. Data">
        <title>The draft genome sequence of cork oak.</title>
        <authorList>
            <person name="Ramos A.M."/>
            <person name="Usie A."/>
            <person name="Barbosa P."/>
            <person name="Barros P.M."/>
            <person name="Capote T."/>
            <person name="Chaves I."/>
            <person name="Simoes F."/>
            <person name="Abreu I."/>
            <person name="Carrasquinho I."/>
            <person name="Faro C."/>
            <person name="Guimaraes J.B."/>
            <person name="Mendonca D."/>
            <person name="Nobrega F."/>
            <person name="Rodrigues L."/>
            <person name="Saibo N.J.M."/>
            <person name="Varela M.C."/>
            <person name="Egas C."/>
            <person name="Matos J."/>
            <person name="Miguel C.M."/>
            <person name="Oliveira M.M."/>
            <person name="Ricardo C.P."/>
            <person name="Goncalves S."/>
        </authorList>
    </citation>
    <scope>NUCLEOTIDE SEQUENCE [LARGE SCALE GENOMIC DNA]</scope>
    <source>
        <strain evidence="5">cv. HL8</strain>
    </source>
</reference>